<evidence type="ECO:0000256" key="2">
    <source>
        <dbReference type="ARBA" id="ARBA00005120"/>
    </source>
</evidence>
<evidence type="ECO:0000256" key="11">
    <source>
        <dbReference type="ARBA" id="ARBA00047836"/>
    </source>
</evidence>
<evidence type="ECO:0000256" key="9">
    <source>
        <dbReference type="ARBA" id="ARBA00023239"/>
    </source>
</evidence>
<dbReference type="PANTHER" id="PTHR12128:SF66">
    <property type="entry name" value="4-HYDROXY-2-OXOGLUTARATE ALDOLASE, MITOCHONDRIAL"/>
    <property type="match status" value="1"/>
</dbReference>
<dbReference type="InterPro" id="IPR005263">
    <property type="entry name" value="DapA"/>
</dbReference>
<evidence type="ECO:0000313" key="15">
    <source>
        <dbReference type="Proteomes" id="UP001177120"/>
    </source>
</evidence>
<keyword evidence="5 12" id="KW-0963">Cytoplasm</keyword>
<evidence type="ECO:0000256" key="13">
    <source>
        <dbReference type="PIRNR" id="PIRNR001365"/>
    </source>
</evidence>
<sequence length="290" mass="31117">MVKFGRLLTAMITPFTSEGTIDWPKVSALIDHLIATGTETIVVAGTTGESPTLSHDEKLELFRRTVQHVAGRVKVMASTGSNNTAASVALTREAEQTGVDGVMLVAPYYNKPSQEGLYRHFRTVAEATSLPVMVYNIPGRTGVNMTVETMARLAEIDNIVAFKEASGNVIQAGKLVERVPEGVAVYSGDDALTLPTLAVGGHGIVSVASHVVGSGMQKMMQSYFAGDVQTAAKLHARYLPLFEGLFMAPNPVPVKYALSLKGLCEPHVRLPLVELDDEQKEKVKALVEAL</sequence>
<evidence type="ECO:0000313" key="14">
    <source>
        <dbReference type="EMBL" id="MBN2909385.1"/>
    </source>
</evidence>
<dbReference type="CDD" id="cd00950">
    <property type="entry name" value="DHDPS"/>
    <property type="match status" value="1"/>
</dbReference>
<dbReference type="PANTHER" id="PTHR12128">
    <property type="entry name" value="DIHYDRODIPICOLINATE SYNTHASE"/>
    <property type="match status" value="1"/>
</dbReference>
<feature type="binding site" evidence="12">
    <location>
        <position position="47"/>
    </location>
    <ligand>
        <name>pyruvate</name>
        <dbReference type="ChEBI" id="CHEBI:15361"/>
    </ligand>
</feature>
<name>A0ABS2WIK2_9BACL</name>
<evidence type="ECO:0000256" key="8">
    <source>
        <dbReference type="ARBA" id="ARBA00023154"/>
    </source>
</evidence>
<comment type="caution">
    <text evidence="12">Was originally thought to be a dihydrodipicolinate synthase (DHDPS), catalyzing the condensation of (S)-aspartate-beta-semialdehyde [(S)-ASA] and pyruvate to dihydrodipicolinate (DHDP). However, it was shown in E.coli that the product of the enzymatic reaction is not dihydrodipicolinate but in fact (4S)-4-hydroxy-2,3,4,5-tetrahydro-(2S)-dipicolinic acid (HTPA), and that the consecutive dehydration reaction leading to DHDP is not spontaneous but catalyzed by DapB.</text>
</comment>
<comment type="subunit">
    <text evidence="12">Homotetramer; dimer of dimers.</text>
</comment>
<dbReference type="RefSeq" id="WP_205495288.1">
    <property type="nucleotide sequence ID" value="NZ_JAFHAP010000008.1"/>
</dbReference>
<reference evidence="14" key="1">
    <citation type="journal article" date="2024" name="Int. J. Syst. Evol. Microbiol.">
        <title>Polycladomyces zharkentensis sp. nov., a novel thermophilic cellulose- and starch-degrading member of the Bacillota from a geothermal aquifer in Kazakhstan.</title>
        <authorList>
            <person name="Mashzhan A."/>
            <person name="Kistaubayeva A."/>
            <person name="Javier-Lopez R."/>
            <person name="Bissenova U."/>
            <person name="Bissenbay A."/>
            <person name="Birkeland N.K."/>
        </authorList>
    </citation>
    <scope>NUCLEOTIDE SEQUENCE</scope>
    <source>
        <strain evidence="14">ZKZ2T</strain>
    </source>
</reference>
<dbReference type="SUPFAM" id="SSF51569">
    <property type="entry name" value="Aldolase"/>
    <property type="match status" value="1"/>
</dbReference>
<dbReference type="EC" id="4.3.3.7" evidence="4 12"/>
<feature type="site" description="Part of a proton relay during catalysis" evidence="12">
    <location>
        <position position="109"/>
    </location>
</feature>
<evidence type="ECO:0000256" key="1">
    <source>
        <dbReference type="ARBA" id="ARBA00003294"/>
    </source>
</evidence>
<dbReference type="PROSITE" id="PS00666">
    <property type="entry name" value="DHDPS_2"/>
    <property type="match status" value="1"/>
</dbReference>
<evidence type="ECO:0000256" key="6">
    <source>
        <dbReference type="ARBA" id="ARBA00022605"/>
    </source>
</evidence>
<dbReference type="HAMAP" id="MF_00418">
    <property type="entry name" value="DapA"/>
    <property type="match status" value="1"/>
</dbReference>
<evidence type="ECO:0000256" key="3">
    <source>
        <dbReference type="ARBA" id="ARBA00007592"/>
    </source>
</evidence>
<dbReference type="Gene3D" id="3.20.20.70">
    <property type="entry name" value="Aldolase class I"/>
    <property type="match status" value="1"/>
</dbReference>
<dbReference type="Proteomes" id="UP001177120">
    <property type="component" value="Unassembled WGS sequence"/>
</dbReference>
<feature type="binding site" evidence="12">
    <location>
        <position position="205"/>
    </location>
    <ligand>
        <name>pyruvate</name>
        <dbReference type="ChEBI" id="CHEBI:15361"/>
    </ligand>
</feature>
<comment type="subcellular location">
    <subcellularLocation>
        <location evidence="12">Cytoplasm</location>
    </subcellularLocation>
</comment>
<comment type="pathway">
    <text evidence="2 12">Amino-acid biosynthesis; L-lysine biosynthesis via DAP pathway; (S)-tetrahydrodipicolinate from L-aspartate: step 3/4.</text>
</comment>
<dbReference type="EMBL" id="JAFHAP010000008">
    <property type="protein sequence ID" value="MBN2909385.1"/>
    <property type="molecule type" value="Genomic_DNA"/>
</dbReference>
<dbReference type="InterPro" id="IPR013785">
    <property type="entry name" value="Aldolase_TIM"/>
</dbReference>
<keyword evidence="7 12" id="KW-0220">Diaminopimelate biosynthesis</keyword>
<feature type="active site" description="Proton donor/acceptor" evidence="12">
    <location>
        <position position="135"/>
    </location>
</feature>
<comment type="caution">
    <text evidence="14">The sequence shown here is derived from an EMBL/GenBank/DDBJ whole genome shotgun (WGS) entry which is preliminary data.</text>
</comment>
<gene>
    <name evidence="12 14" type="primary">dapA</name>
    <name evidence="14" type="ORF">JQC72_07585</name>
</gene>
<comment type="catalytic activity">
    <reaction evidence="11 12">
        <text>L-aspartate 4-semialdehyde + pyruvate = (2S,4S)-4-hydroxy-2,3,4,5-tetrahydrodipicolinate + H2O + H(+)</text>
        <dbReference type="Rhea" id="RHEA:34171"/>
        <dbReference type="ChEBI" id="CHEBI:15361"/>
        <dbReference type="ChEBI" id="CHEBI:15377"/>
        <dbReference type="ChEBI" id="CHEBI:15378"/>
        <dbReference type="ChEBI" id="CHEBI:67139"/>
        <dbReference type="ChEBI" id="CHEBI:537519"/>
        <dbReference type="EC" id="4.3.3.7"/>
    </reaction>
</comment>
<comment type="similarity">
    <text evidence="3 12 13">Belongs to the DapA family.</text>
</comment>
<dbReference type="PRINTS" id="PR00146">
    <property type="entry name" value="DHPICSNTHASE"/>
</dbReference>
<organism evidence="14 15">
    <name type="scientific">Polycladomyces zharkentensis</name>
    <dbReference type="NCBI Taxonomy" id="2807616"/>
    <lineage>
        <taxon>Bacteria</taxon>
        <taxon>Bacillati</taxon>
        <taxon>Bacillota</taxon>
        <taxon>Bacilli</taxon>
        <taxon>Bacillales</taxon>
        <taxon>Thermoactinomycetaceae</taxon>
        <taxon>Polycladomyces</taxon>
    </lineage>
</organism>
<proteinExistence type="inferred from homology"/>
<evidence type="ECO:0000256" key="7">
    <source>
        <dbReference type="ARBA" id="ARBA00022915"/>
    </source>
</evidence>
<keyword evidence="15" id="KW-1185">Reference proteome</keyword>
<accession>A0ABS2WIK2</accession>
<protein>
    <recommendedName>
        <fullName evidence="4 12">4-hydroxy-tetrahydrodipicolinate synthase</fullName>
        <shortName evidence="12">HTPA synthase</shortName>
        <ecNumber evidence="4 12">4.3.3.7</ecNumber>
    </recommendedName>
</protein>
<keyword evidence="10 12" id="KW-0704">Schiff base</keyword>
<dbReference type="SMART" id="SM01130">
    <property type="entry name" value="DHDPS"/>
    <property type="match status" value="1"/>
</dbReference>
<evidence type="ECO:0000256" key="5">
    <source>
        <dbReference type="ARBA" id="ARBA00022490"/>
    </source>
</evidence>
<feature type="site" description="Part of a proton relay during catalysis" evidence="12">
    <location>
        <position position="46"/>
    </location>
</feature>
<keyword evidence="8 12" id="KW-0457">Lysine biosynthesis</keyword>
<keyword evidence="6 12" id="KW-0028">Amino-acid biosynthesis</keyword>
<comment type="function">
    <text evidence="1 12">Catalyzes the condensation of (S)-aspartate-beta-semialdehyde [(S)-ASA] and pyruvate to 4-hydroxy-tetrahydrodipicolinate (HTPA).</text>
</comment>
<dbReference type="Pfam" id="PF00701">
    <property type="entry name" value="DHDPS"/>
    <property type="match status" value="1"/>
</dbReference>
<dbReference type="GO" id="GO:0008840">
    <property type="term" value="F:4-hydroxy-tetrahydrodipicolinate synthase activity"/>
    <property type="evidence" value="ECO:0007669"/>
    <property type="project" value="UniProtKB-EC"/>
</dbReference>
<evidence type="ECO:0000256" key="4">
    <source>
        <dbReference type="ARBA" id="ARBA00012086"/>
    </source>
</evidence>
<dbReference type="PIRSF" id="PIRSF001365">
    <property type="entry name" value="DHDPS"/>
    <property type="match status" value="1"/>
</dbReference>
<feature type="active site" description="Schiff-base intermediate with substrate" evidence="12">
    <location>
        <position position="163"/>
    </location>
</feature>
<evidence type="ECO:0000256" key="12">
    <source>
        <dbReference type="HAMAP-Rule" id="MF_00418"/>
    </source>
</evidence>
<dbReference type="NCBIfam" id="TIGR00674">
    <property type="entry name" value="dapA"/>
    <property type="match status" value="1"/>
</dbReference>
<evidence type="ECO:0000256" key="10">
    <source>
        <dbReference type="ARBA" id="ARBA00023270"/>
    </source>
</evidence>
<keyword evidence="9 12" id="KW-0456">Lyase</keyword>
<dbReference type="InterPro" id="IPR020625">
    <property type="entry name" value="Schiff_base-form_aldolases_AS"/>
</dbReference>
<dbReference type="InterPro" id="IPR002220">
    <property type="entry name" value="DapA-like"/>
</dbReference>